<evidence type="ECO:0008006" key="3">
    <source>
        <dbReference type="Google" id="ProtNLM"/>
    </source>
</evidence>
<sequence length="89" mass="10614">MEEFCIVYSTFPKRKKARQIAKELINDKLIACANIFKIDALYRWKGELEEAHEYAVFFKTRKSLYGKVEKRIKEYHPYDCPAIIQIPIN</sequence>
<name>X1AC16_9ZZZZ</name>
<dbReference type="GO" id="GO:0005507">
    <property type="term" value="F:copper ion binding"/>
    <property type="evidence" value="ECO:0007669"/>
    <property type="project" value="TreeGrafter"/>
</dbReference>
<gene>
    <name evidence="2" type="ORF">S01H4_27768</name>
</gene>
<protein>
    <recommendedName>
        <fullName evidence="3">Divalent-cation tolerance protein CutA</fullName>
    </recommendedName>
</protein>
<dbReference type="InterPro" id="IPR015867">
    <property type="entry name" value="N-reg_PII/ATP_PRibTrfase_C"/>
</dbReference>
<feature type="non-terminal residue" evidence="2">
    <location>
        <position position="89"/>
    </location>
</feature>
<dbReference type="Pfam" id="PF03091">
    <property type="entry name" value="CutA1"/>
    <property type="match status" value="1"/>
</dbReference>
<proteinExistence type="inferred from homology"/>
<accession>X1AC16</accession>
<evidence type="ECO:0000256" key="1">
    <source>
        <dbReference type="ARBA" id="ARBA00010169"/>
    </source>
</evidence>
<reference evidence="2" key="1">
    <citation type="journal article" date="2014" name="Front. Microbiol.">
        <title>High frequency of phylogenetically diverse reductive dehalogenase-homologous genes in deep subseafloor sedimentary metagenomes.</title>
        <authorList>
            <person name="Kawai M."/>
            <person name="Futagami T."/>
            <person name="Toyoda A."/>
            <person name="Takaki Y."/>
            <person name="Nishi S."/>
            <person name="Hori S."/>
            <person name="Arai W."/>
            <person name="Tsubouchi T."/>
            <person name="Morono Y."/>
            <person name="Uchiyama I."/>
            <person name="Ito T."/>
            <person name="Fujiyama A."/>
            <person name="Inagaki F."/>
            <person name="Takami H."/>
        </authorList>
    </citation>
    <scope>NUCLEOTIDE SEQUENCE</scope>
    <source>
        <strain evidence="2">Expedition CK06-06</strain>
    </source>
</reference>
<dbReference type="EMBL" id="BART01013642">
    <property type="protein sequence ID" value="GAG79439.1"/>
    <property type="molecule type" value="Genomic_DNA"/>
</dbReference>
<evidence type="ECO:0000313" key="2">
    <source>
        <dbReference type="EMBL" id="GAG79439.1"/>
    </source>
</evidence>
<dbReference type="InterPro" id="IPR004323">
    <property type="entry name" value="Ion_tolerance_CutA"/>
</dbReference>
<dbReference type="PANTHER" id="PTHR23419:SF8">
    <property type="entry name" value="FI09726P"/>
    <property type="match status" value="1"/>
</dbReference>
<dbReference type="AlphaFoldDB" id="X1AC16"/>
<comment type="similarity">
    <text evidence="1">Belongs to the CutA family.</text>
</comment>
<dbReference type="SUPFAM" id="SSF54913">
    <property type="entry name" value="GlnB-like"/>
    <property type="match status" value="1"/>
</dbReference>
<dbReference type="GO" id="GO:0010038">
    <property type="term" value="P:response to metal ion"/>
    <property type="evidence" value="ECO:0007669"/>
    <property type="project" value="InterPro"/>
</dbReference>
<dbReference type="Gene3D" id="3.30.70.120">
    <property type="match status" value="1"/>
</dbReference>
<dbReference type="PANTHER" id="PTHR23419">
    <property type="entry name" value="DIVALENT CATION TOLERANCE CUTA-RELATED"/>
    <property type="match status" value="1"/>
</dbReference>
<dbReference type="InterPro" id="IPR011322">
    <property type="entry name" value="N-reg_PII-like_a/b"/>
</dbReference>
<organism evidence="2">
    <name type="scientific">marine sediment metagenome</name>
    <dbReference type="NCBI Taxonomy" id="412755"/>
    <lineage>
        <taxon>unclassified sequences</taxon>
        <taxon>metagenomes</taxon>
        <taxon>ecological metagenomes</taxon>
    </lineage>
</organism>
<comment type="caution">
    <text evidence="2">The sequence shown here is derived from an EMBL/GenBank/DDBJ whole genome shotgun (WGS) entry which is preliminary data.</text>
</comment>